<dbReference type="PRINTS" id="PR00722">
    <property type="entry name" value="CHYMOTRYPSIN"/>
</dbReference>
<name>A0A1Y2SJU1_9GAMM</name>
<dbReference type="InterPro" id="IPR009003">
    <property type="entry name" value="Peptidase_S1_PA"/>
</dbReference>
<keyword evidence="4" id="KW-1185">Reference proteome</keyword>
<evidence type="ECO:0000313" key="4">
    <source>
        <dbReference type="Proteomes" id="UP000194350"/>
    </source>
</evidence>
<evidence type="ECO:0000259" key="2">
    <source>
        <dbReference type="PROSITE" id="PS50240"/>
    </source>
</evidence>
<dbReference type="GO" id="GO:0004252">
    <property type="term" value="F:serine-type endopeptidase activity"/>
    <property type="evidence" value="ECO:0007669"/>
    <property type="project" value="InterPro"/>
</dbReference>
<dbReference type="InterPro" id="IPR001314">
    <property type="entry name" value="Peptidase_S1A"/>
</dbReference>
<dbReference type="PROSITE" id="PS50240">
    <property type="entry name" value="TRYPSIN_DOM"/>
    <property type="match status" value="1"/>
</dbReference>
<dbReference type="Proteomes" id="UP000194350">
    <property type="component" value="Unassembled WGS sequence"/>
</dbReference>
<evidence type="ECO:0000256" key="1">
    <source>
        <dbReference type="SAM" id="SignalP"/>
    </source>
</evidence>
<dbReference type="InterPro" id="IPR018114">
    <property type="entry name" value="TRYPSIN_HIS"/>
</dbReference>
<reference evidence="3 4" key="1">
    <citation type="submission" date="2016-10" db="EMBL/GenBank/DDBJ databases">
        <title>Systematic genetic and metabolomic analysis of Xenorhabdus and Photorhabdus spp., highlights the requirements for a dual symbiotic and pathogenic life style.</title>
        <authorList>
            <person name="Tobias N.J."/>
            <person name="Wolff H."/>
            <person name="Djahanschiri B."/>
            <person name="Pidot S.J."/>
            <person name="Stinear T.P."/>
            <person name="Ebersberger I."/>
            <person name="Bode H.B."/>
        </authorList>
    </citation>
    <scope>NUCLEOTIDE SEQUENCE [LARGE SCALE GENOMIC DNA]</scope>
    <source>
        <strain evidence="3 4">DSM 22392</strain>
    </source>
</reference>
<dbReference type="OrthoDB" id="9813836at2"/>
<dbReference type="EMBL" id="MUBJ01000001">
    <property type="protein sequence ID" value="OTA18292.1"/>
    <property type="molecule type" value="Genomic_DNA"/>
</dbReference>
<sequence length="244" mass="26929">MKNPINILIIILLATISGKVIAADNPPNSANALSYVKLDFSYNLSKQKFTNRCGGTLIADDLVLTASHCLNQQWINANSKELSIYYGKEFIMYAGLHSGKSWVQFDPEVDLAIIQLDRKIDPNSGAIVAKLDAPCPSGPKVKYPLRAIFYQRMDDDGKSLPLTDYQTTTTYFETFAKSELANGYAYLSRKVGNAGDSGSSVFSKSNILIGVMNGNSDYTHCNSAAVCFYRDRIDAESKKLHQNK</sequence>
<dbReference type="RefSeq" id="WP_086107458.1">
    <property type="nucleotide sequence ID" value="NZ_CAWNGD010000001.1"/>
</dbReference>
<organism evidence="3 4">
    <name type="scientific">Xenorhabdus vietnamensis</name>
    <dbReference type="NCBI Taxonomy" id="351656"/>
    <lineage>
        <taxon>Bacteria</taxon>
        <taxon>Pseudomonadati</taxon>
        <taxon>Pseudomonadota</taxon>
        <taxon>Gammaproteobacteria</taxon>
        <taxon>Enterobacterales</taxon>
        <taxon>Morganellaceae</taxon>
        <taxon>Xenorhabdus</taxon>
    </lineage>
</organism>
<feature type="signal peptide" evidence="1">
    <location>
        <begin position="1"/>
        <end position="22"/>
    </location>
</feature>
<dbReference type="Gene3D" id="2.40.10.10">
    <property type="entry name" value="Trypsin-like serine proteases"/>
    <property type="match status" value="1"/>
</dbReference>
<dbReference type="SUPFAM" id="SSF50494">
    <property type="entry name" value="Trypsin-like serine proteases"/>
    <property type="match status" value="1"/>
</dbReference>
<dbReference type="InterPro" id="IPR001254">
    <property type="entry name" value="Trypsin_dom"/>
</dbReference>
<evidence type="ECO:0000313" key="3">
    <source>
        <dbReference type="EMBL" id="OTA18292.1"/>
    </source>
</evidence>
<dbReference type="Pfam" id="PF00089">
    <property type="entry name" value="Trypsin"/>
    <property type="match status" value="1"/>
</dbReference>
<dbReference type="GO" id="GO:0006508">
    <property type="term" value="P:proteolysis"/>
    <property type="evidence" value="ECO:0007669"/>
    <property type="project" value="InterPro"/>
</dbReference>
<dbReference type="AlphaFoldDB" id="A0A1Y2SJU1"/>
<accession>A0A1Y2SJU1</accession>
<keyword evidence="1" id="KW-0732">Signal</keyword>
<feature type="domain" description="Peptidase S1" evidence="2">
    <location>
        <begin position="15"/>
        <end position="238"/>
    </location>
</feature>
<comment type="caution">
    <text evidence="3">The sequence shown here is derived from an EMBL/GenBank/DDBJ whole genome shotgun (WGS) entry which is preliminary data.</text>
</comment>
<dbReference type="STRING" id="351656.Xvie_00111"/>
<feature type="chain" id="PRO_5012395519" description="Peptidase S1 domain-containing protein" evidence="1">
    <location>
        <begin position="23"/>
        <end position="244"/>
    </location>
</feature>
<protein>
    <recommendedName>
        <fullName evidence="2">Peptidase S1 domain-containing protein</fullName>
    </recommendedName>
</protein>
<dbReference type="InterPro" id="IPR043504">
    <property type="entry name" value="Peptidase_S1_PA_chymotrypsin"/>
</dbReference>
<dbReference type="PROSITE" id="PS00134">
    <property type="entry name" value="TRYPSIN_HIS"/>
    <property type="match status" value="1"/>
</dbReference>
<proteinExistence type="predicted"/>
<gene>
    <name evidence="3" type="ORF">Xvie_00111</name>
</gene>